<evidence type="ECO:0000313" key="2">
    <source>
        <dbReference type="Proteomes" id="UP000887116"/>
    </source>
</evidence>
<organism evidence="1 2">
    <name type="scientific">Trichonephila clavata</name>
    <name type="common">Joro spider</name>
    <name type="synonym">Nephila clavata</name>
    <dbReference type="NCBI Taxonomy" id="2740835"/>
    <lineage>
        <taxon>Eukaryota</taxon>
        <taxon>Metazoa</taxon>
        <taxon>Ecdysozoa</taxon>
        <taxon>Arthropoda</taxon>
        <taxon>Chelicerata</taxon>
        <taxon>Arachnida</taxon>
        <taxon>Araneae</taxon>
        <taxon>Araneomorphae</taxon>
        <taxon>Entelegynae</taxon>
        <taxon>Araneoidea</taxon>
        <taxon>Nephilidae</taxon>
        <taxon>Trichonephila</taxon>
    </lineage>
</organism>
<dbReference type="EMBL" id="BMAO01023857">
    <property type="protein sequence ID" value="GFQ91323.1"/>
    <property type="molecule type" value="Genomic_DNA"/>
</dbReference>
<dbReference type="AlphaFoldDB" id="A0A8X6L2G5"/>
<protein>
    <submittedName>
        <fullName evidence="1">Uncharacterized protein</fullName>
    </submittedName>
</protein>
<comment type="caution">
    <text evidence="1">The sequence shown here is derived from an EMBL/GenBank/DDBJ whole genome shotgun (WGS) entry which is preliminary data.</text>
</comment>
<dbReference type="Proteomes" id="UP000887116">
    <property type="component" value="Unassembled WGS sequence"/>
</dbReference>
<reference evidence="1" key="1">
    <citation type="submission" date="2020-07" db="EMBL/GenBank/DDBJ databases">
        <title>Multicomponent nature underlies the extraordinary mechanical properties of spider dragline silk.</title>
        <authorList>
            <person name="Kono N."/>
            <person name="Nakamura H."/>
            <person name="Mori M."/>
            <person name="Yoshida Y."/>
            <person name="Ohtoshi R."/>
            <person name="Malay A.D."/>
            <person name="Moran D.A.P."/>
            <person name="Tomita M."/>
            <person name="Numata K."/>
            <person name="Arakawa K."/>
        </authorList>
    </citation>
    <scope>NUCLEOTIDE SEQUENCE</scope>
</reference>
<keyword evidence="2" id="KW-1185">Reference proteome</keyword>
<evidence type="ECO:0000313" key="1">
    <source>
        <dbReference type="EMBL" id="GFQ91323.1"/>
    </source>
</evidence>
<sequence length="69" mass="8070">MLHDYRRRCIMWESIKGIHNESIPFAACSEFWYGTQVIIPDKFNYLKKSYLNTNGAKINLSRSMVLGNV</sequence>
<accession>A0A8X6L2G5</accession>
<name>A0A8X6L2G5_TRICU</name>
<gene>
    <name evidence="1" type="ORF">TNCT_489431</name>
</gene>
<proteinExistence type="predicted"/>